<name>A0A1H2DPI4_9BACT</name>
<proteinExistence type="predicted"/>
<dbReference type="GO" id="GO:0046872">
    <property type="term" value="F:metal ion binding"/>
    <property type="evidence" value="ECO:0007669"/>
    <property type="project" value="UniProtKB-KW"/>
</dbReference>
<reference evidence="7" key="1">
    <citation type="submission" date="2016-10" db="EMBL/GenBank/DDBJ databases">
        <authorList>
            <person name="Varghese N."/>
            <person name="Submissions S."/>
        </authorList>
    </citation>
    <scope>NUCLEOTIDE SEQUENCE [LARGE SCALE GENOMIC DNA]</scope>
    <source>
        <strain evidence="7">DSM 3384</strain>
    </source>
</reference>
<protein>
    <submittedName>
        <fullName evidence="6">4Fe-4S dicluster domain-containing protein</fullName>
    </submittedName>
</protein>
<feature type="transmembrane region" description="Helical" evidence="4">
    <location>
        <begin position="61"/>
        <end position="81"/>
    </location>
</feature>
<evidence type="ECO:0000313" key="7">
    <source>
        <dbReference type="Proteomes" id="UP000199608"/>
    </source>
</evidence>
<dbReference type="InterPro" id="IPR017896">
    <property type="entry name" value="4Fe4S_Fe-S-bd"/>
</dbReference>
<keyword evidence="4" id="KW-0812">Transmembrane</keyword>
<feature type="transmembrane region" description="Helical" evidence="4">
    <location>
        <begin position="33"/>
        <end position="49"/>
    </location>
</feature>
<evidence type="ECO:0000256" key="1">
    <source>
        <dbReference type="ARBA" id="ARBA00022723"/>
    </source>
</evidence>
<dbReference type="SUPFAM" id="SSF54862">
    <property type="entry name" value="4Fe-4S ferredoxins"/>
    <property type="match status" value="1"/>
</dbReference>
<evidence type="ECO:0000313" key="6">
    <source>
        <dbReference type="EMBL" id="SDT84278.1"/>
    </source>
</evidence>
<dbReference type="AlphaFoldDB" id="A0A1H2DPI4"/>
<keyword evidence="7" id="KW-1185">Reference proteome</keyword>
<dbReference type="PANTHER" id="PTHR42827">
    <property type="entry name" value="IRON-SULFUR CLUSTER-BINDING PROTEIN-RELATED"/>
    <property type="match status" value="1"/>
</dbReference>
<sequence length="634" mass="72075">MDEKLKKHILIGLWVVFAVSIVCFFASKLNIYALFAIMLSAAVAMGWWSMMFKITEKMRKIGIISMSSFWTIIAFFMFFPFPAPQAPNYIKGETHRFSEMNHGFGRALMGVLGPQVSNSGLVYTDEETIKSIDNPNFLMSLPLSRSLFGSTILTDALRANDQIMGEPVKVHKYPWTNWEGAHREKKLGWNKGDVLLGNVAGKLGYKKAKYTPEENAMMIKEIGLWLGSEDVGICRMDPRWFYSHDFMTAGNPLPLDQVKELKYGIQVFTDQRWRRVLSDPGFSWWSITKSGQAYSTSAFIAIRLAQTLRDMGYAARVGHGGINYETIETPFSVYCGLGEYGRLSDAVVPSVGGLRFKSATILTDFPMAVDPPRQSYGVTRFCEHCDRCARSCPVNAIPMGKRTIENGIEMWHVDKDKCVRFRVGNLNGNCCNECLKSCPYNKPATAFHLMGNYMLKHSYLAPYLFGNVNGVGLEDWLDYQYGTDSKQFGTNRPARWLLENPGHKTKFPRKIGSYIYTEEDRSPDEEWATGVGAKMGKVGIRYKGIEWGEIPAHLLDENGRNRNIHWDIPDKETDKDLKEIGEVLTKEEAERQLKQGKAYSGGWYKQDKDVYPPRSKYEKGTWSYKQAADDWVNE</sequence>
<dbReference type="PROSITE" id="PS00198">
    <property type="entry name" value="4FE4S_FER_1"/>
    <property type="match status" value="1"/>
</dbReference>
<dbReference type="PANTHER" id="PTHR42827:SF1">
    <property type="entry name" value="IRON-SULFUR CLUSTER-BINDING PROTEIN"/>
    <property type="match status" value="1"/>
</dbReference>
<evidence type="ECO:0000256" key="4">
    <source>
        <dbReference type="SAM" id="Phobius"/>
    </source>
</evidence>
<dbReference type="Proteomes" id="UP000199608">
    <property type="component" value="Unassembled WGS sequence"/>
</dbReference>
<dbReference type="EMBL" id="FNLL01000001">
    <property type="protein sequence ID" value="SDT84278.1"/>
    <property type="molecule type" value="Genomic_DNA"/>
</dbReference>
<dbReference type="GO" id="GO:0051536">
    <property type="term" value="F:iron-sulfur cluster binding"/>
    <property type="evidence" value="ECO:0007669"/>
    <property type="project" value="UniProtKB-KW"/>
</dbReference>
<keyword evidence="1" id="KW-0479">Metal-binding</keyword>
<keyword evidence="3" id="KW-0411">Iron-sulfur</keyword>
<keyword evidence="2" id="KW-0408">Iron</keyword>
<dbReference type="RefSeq" id="WP_092230074.1">
    <property type="nucleotide sequence ID" value="NZ_FNLL01000001.1"/>
</dbReference>
<feature type="domain" description="4Fe-4S ferredoxin-type" evidence="5">
    <location>
        <begin position="372"/>
        <end position="402"/>
    </location>
</feature>
<evidence type="ECO:0000256" key="2">
    <source>
        <dbReference type="ARBA" id="ARBA00023004"/>
    </source>
</evidence>
<accession>A0A1H2DPI4</accession>
<dbReference type="Gene3D" id="3.30.70.20">
    <property type="match status" value="1"/>
</dbReference>
<dbReference type="PROSITE" id="PS51379">
    <property type="entry name" value="4FE4S_FER_2"/>
    <property type="match status" value="1"/>
</dbReference>
<evidence type="ECO:0000256" key="3">
    <source>
        <dbReference type="ARBA" id="ARBA00023014"/>
    </source>
</evidence>
<feature type="transmembrane region" description="Helical" evidence="4">
    <location>
        <begin position="9"/>
        <end position="27"/>
    </location>
</feature>
<gene>
    <name evidence="6" type="ORF">SAMN04487931_101188</name>
</gene>
<evidence type="ECO:0000259" key="5">
    <source>
        <dbReference type="PROSITE" id="PS51379"/>
    </source>
</evidence>
<keyword evidence="4" id="KW-0472">Membrane</keyword>
<organism evidence="6 7">
    <name type="scientific">Desulfobacula phenolica</name>
    <dbReference type="NCBI Taxonomy" id="90732"/>
    <lineage>
        <taxon>Bacteria</taxon>
        <taxon>Pseudomonadati</taxon>
        <taxon>Thermodesulfobacteriota</taxon>
        <taxon>Desulfobacteria</taxon>
        <taxon>Desulfobacterales</taxon>
        <taxon>Desulfobacteraceae</taxon>
        <taxon>Desulfobacula</taxon>
    </lineage>
</organism>
<dbReference type="Pfam" id="PF12838">
    <property type="entry name" value="Fer4_7"/>
    <property type="match status" value="1"/>
</dbReference>
<dbReference type="InterPro" id="IPR017900">
    <property type="entry name" value="4Fe4S_Fe_S_CS"/>
</dbReference>
<keyword evidence="4" id="KW-1133">Transmembrane helix</keyword>